<evidence type="ECO:0000256" key="3">
    <source>
        <dbReference type="ARBA" id="ARBA00022833"/>
    </source>
</evidence>
<evidence type="ECO:0000313" key="7">
    <source>
        <dbReference type="Proteomes" id="UP001479436"/>
    </source>
</evidence>
<organism evidence="6 7">
    <name type="scientific">Basidiobolus ranarum</name>
    <dbReference type="NCBI Taxonomy" id="34480"/>
    <lineage>
        <taxon>Eukaryota</taxon>
        <taxon>Fungi</taxon>
        <taxon>Fungi incertae sedis</taxon>
        <taxon>Zoopagomycota</taxon>
        <taxon>Entomophthoromycotina</taxon>
        <taxon>Basidiobolomycetes</taxon>
        <taxon>Basidiobolales</taxon>
        <taxon>Basidiobolaceae</taxon>
        <taxon>Basidiobolus</taxon>
    </lineage>
</organism>
<name>A0ABR2W370_9FUNG</name>
<keyword evidence="7" id="KW-1185">Reference proteome</keyword>
<accession>A0ABR2W370</accession>
<gene>
    <name evidence="6" type="ORF">K7432_005558</name>
</gene>
<evidence type="ECO:0000256" key="2">
    <source>
        <dbReference type="ARBA" id="ARBA00022771"/>
    </source>
</evidence>
<dbReference type="PANTHER" id="PTHR15710">
    <property type="entry name" value="E3 UBIQUITIN-PROTEIN LIGASE PRAJA"/>
    <property type="match status" value="1"/>
</dbReference>
<comment type="caution">
    <text evidence="6">The sequence shown here is derived from an EMBL/GenBank/DDBJ whole genome shotgun (WGS) entry which is preliminary data.</text>
</comment>
<evidence type="ECO:0000256" key="1">
    <source>
        <dbReference type="ARBA" id="ARBA00022723"/>
    </source>
</evidence>
<dbReference type="PROSITE" id="PS50089">
    <property type="entry name" value="ZF_RING_2"/>
    <property type="match status" value="1"/>
</dbReference>
<dbReference type="PANTHER" id="PTHR15710:SF243">
    <property type="entry name" value="E3 UBIQUITIN-PROTEIN LIGASE PRAJA-2 ISOFORM X1"/>
    <property type="match status" value="1"/>
</dbReference>
<keyword evidence="2 4" id="KW-0863">Zinc-finger</keyword>
<sequence>MCILLYWLRTLYTKFLSCVVLNPFSIDFNMSTLISITSLLFAPLSLLLYIYQSSQPSDFEEDDFFDMYLTGNPQSGYNSLVESDIPGCISLAEEMIKRLPLISDRECAKTKCAICHEEFENKQTDYQMRRMPCGHAFHQDCLLPWLQRVNSCPLCRRKINVDI</sequence>
<evidence type="ECO:0000259" key="5">
    <source>
        <dbReference type="PROSITE" id="PS50089"/>
    </source>
</evidence>
<keyword evidence="3" id="KW-0862">Zinc</keyword>
<dbReference type="EMBL" id="JASJQH010007098">
    <property type="protein sequence ID" value="KAK9718385.1"/>
    <property type="molecule type" value="Genomic_DNA"/>
</dbReference>
<evidence type="ECO:0000256" key="4">
    <source>
        <dbReference type="PROSITE-ProRule" id="PRU00175"/>
    </source>
</evidence>
<proteinExistence type="predicted"/>
<protein>
    <recommendedName>
        <fullName evidence="5">RING-type domain-containing protein</fullName>
    </recommendedName>
</protein>
<dbReference type="Gene3D" id="3.30.40.10">
    <property type="entry name" value="Zinc/RING finger domain, C3HC4 (zinc finger)"/>
    <property type="match status" value="1"/>
</dbReference>
<dbReference type="SUPFAM" id="SSF57850">
    <property type="entry name" value="RING/U-box"/>
    <property type="match status" value="1"/>
</dbReference>
<dbReference type="InterPro" id="IPR013083">
    <property type="entry name" value="Znf_RING/FYVE/PHD"/>
</dbReference>
<feature type="domain" description="RING-type" evidence="5">
    <location>
        <begin position="112"/>
        <end position="156"/>
    </location>
</feature>
<dbReference type="Pfam" id="PF13639">
    <property type="entry name" value="zf-RING_2"/>
    <property type="match status" value="1"/>
</dbReference>
<keyword evidence="1" id="KW-0479">Metal-binding</keyword>
<dbReference type="SMART" id="SM00184">
    <property type="entry name" value="RING"/>
    <property type="match status" value="1"/>
</dbReference>
<evidence type="ECO:0000313" key="6">
    <source>
        <dbReference type="EMBL" id="KAK9718385.1"/>
    </source>
</evidence>
<dbReference type="Proteomes" id="UP001479436">
    <property type="component" value="Unassembled WGS sequence"/>
</dbReference>
<dbReference type="InterPro" id="IPR001841">
    <property type="entry name" value="Znf_RING"/>
</dbReference>
<reference evidence="6 7" key="1">
    <citation type="submission" date="2023-04" db="EMBL/GenBank/DDBJ databases">
        <title>Genome of Basidiobolus ranarum AG-B5.</title>
        <authorList>
            <person name="Stajich J.E."/>
            <person name="Carter-House D."/>
            <person name="Gryganskyi A."/>
        </authorList>
    </citation>
    <scope>NUCLEOTIDE SEQUENCE [LARGE SCALE GENOMIC DNA]</scope>
    <source>
        <strain evidence="6 7">AG-B5</strain>
    </source>
</reference>